<organism evidence="3 4">
    <name type="scientific">Aspergillus nomiae NRRL (strain ATCC 15546 / NRRL 13137 / CBS 260.88 / M93)</name>
    <dbReference type="NCBI Taxonomy" id="1509407"/>
    <lineage>
        <taxon>Eukaryota</taxon>
        <taxon>Fungi</taxon>
        <taxon>Dikarya</taxon>
        <taxon>Ascomycota</taxon>
        <taxon>Pezizomycotina</taxon>
        <taxon>Eurotiomycetes</taxon>
        <taxon>Eurotiomycetidae</taxon>
        <taxon>Eurotiales</taxon>
        <taxon>Aspergillaceae</taxon>
        <taxon>Aspergillus</taxon>
        <taxon>Aspergillus subgen. Circumdati</taxon>
    </lineage>
</organism>
<keyword evidence="4" id="KW-1185">Reference proteome</keyword>
<evidence type="ECO:0000256" key="1">
    <source>
        <dbReference type="SAM" id="MobiDB-lite"/>
    </source>
</evidence>
<dbReference type="RefSeq" id="XP_015403508.1">
    <property type="nucleotide sequence ID" value="XM_015555218.1"/>
</dbReference>
<keyword evidence="2" id="KW-0732">Signal</keyword>
<dbReference type="EMBL" id="JNOM01000332">
    <property type="protein sequence ID" value="KNG82585.1"/>
    <property type="molecule type" value="Genomic_DNA"/>
</dbReference>
<proteinExistence type="predicted"/>
<sequence>MKTSIISTFIFAILYARTTGAVPPGTSNPDYSGGGGGGGGGSSSSTGAGVGTGAGVPSTGGRRVSASGLRIEGSGNTQGKTRQEERYVEGICTTHGTYGTCQATDANGNDWTAPCNAMNPCANIGNRVCNIDTLRLTAVCA</sequence>
<protein>
    <submittedName>
        <fullName evidence="3">Uncharacterized protein</fullName>
    </submittedName>
</protein>
<feature type="chain" id="PRO_5005553038" evidence="2">
    <location>
        <begin position="22"/>
        <end position="141"/>
    </location>
</feature>
<feature type="region of interest" description="Disordered" evidence="1">
    <location>
        <begin position="26"/>
        <end position="85"/>
    </location>
</feature>
<feature type="compositionally biased region" description="Gly residues" evidence="1">
    <location>
        <begin position="32"/>
        <end position="54"/>
    </location>
</feature>
<evidence type="ECO:0000313" key="3">
    <source>
        <dbReference type="EMBL" id="KNG82585.1"/>
    </source>
</evidence>
<evidence type="ECO:0000313" key="4">
    <source>
        <dbReference type="Proteomes" id="UP000037505"/>
    </source>
</evidence>
<feature type="signal peptide" evidence="2">
    <location>
        <begin position="1"/>
        <end position="21"/>
    </location>
</feature>
<dbReference type="GeneID" id="26811766"/>
<dbReference type="Proteomes" id="UP000037505">
    <property type="component" value="Unassembled WGS sequence"/>
</dbReference>
<comment type="caution">
    <text evidence="3">The sequence shown here is derived from an EMBL/GenBank/DDBJ whole genome shotgun (WGS) entry which is preliminary data.</text>
</comment>
<dbReference type="AlphaFoldDB" id="A0A0L1IT77"/>
<reference evidence="3 4" key="1">
    <citation type="submission" date="2014-06" db="EMBL/GenBank/DDBJ databases">
        <title>The Genome of the Aflatoxigenic Filamentous Fungus Aspergillus nomius.</title>
        <authorList>
            <person name="Moore M.G."/>
            <person name="Shannon B.M."/>
            <person name="Brian M.M."/>
        </authorList>
    </citation>
    <scope>NUCLEOTIDE SEQUENCE [LARGE SCALE GENOMIC DNA]</scope>
    <source>
        <strain evidence="3 4">NRRL 13137</strain>
    </source>
</reference>
<evidence type="ECO:0000256" key="2">
    <source>
        <dbReference type="SAM" id="SignalP"/>
    </source>
</evidence>
<dbReference type="OrthoDB" id="4499123at2759"/>
<name>A0A0L1IT77_ASPN3</name>
<accession>A0A0L1IT77</accession>
<gene>
    <name evidence="3" type="ORF">ANOM_009962</name>
</gene>